<reference evidence="1 2" key="1">
    <citation type="journal article" date="2021" name="Hortic Res">
        <title>High-quality reference genome and annotation aids understanding of berry development for evergreen blueberry (Vaccinium darrowii).</title>
        <authorList>
            <person name="Yu J."/>
            <person name="Hulse-Kemp A.M."/>
            <person name="Babiker E."/>
            <person name="Staton M."/>
        </authorList>
    </citation>
    <scope>NUCLEOTIDE SEQUENCE [LARGE SCALE GENOMIC DNA]</scope>
    <source>
        <strain evidence="2">cv. NJ 8807/NJ 8810</strain>
        <tissue evidence="1">Young leaf</tissue>
    </source>
</reference>
<protein>
    <submittedName>
        <fullName evidence="1">Uncharacterized protein</fullName>
    </submittedName>
</protein>
<gene>
    <name evidence="1" type="ORF">Vadar_003291</name>
</gene>
<sequence length="118" mass="13221">MLVGRLKTLVSLFMTWWTQFIKKEMQQVIYDNTMSPVPLHDMPPLSSLGPSHETSYTAVQGGESCMDPALNPPSTKRQAGRPKKRRIESQTQDKGTVFCSRCREPGHNRTTCKSAIPG</sequence>
<evidence type="ECO:0000313" key="2">
    <source>
        <dbReference type="Proteomes" id="UP000828048"/>
    </source>
</evidence>
<organism evidence="1 2">
    <name type="scientific">Vaccinium darrowii</name>
    <dbReference type="NCBI Taxonomy" id="229202"/>
    <lineage>
        <taxon>Eukaryota</taxon>
        <taxon>Viridiplantae</taxon>
        <taxon>Streptophyta</taxon>
        <taxon>Embryophyta</taxon>
        <taxon>Tracheophyta</taxon>
        <taxon>Spermatophyta</taxon>
        <taxon>Magnoliopsida</taxon>
        <taxon>eudicotyledons</taxon>
        <taxon>Gunneridae</taxon>
        <taxon>Pentapetalae</taxon>
        <taxon>asterids</taxon>
        <taxon>Ericales</taxon>
        <taxon>Ericaceae</taxon>
        <taxon>Vaccinioideae</taxon>
        <taxon>Vaccinieae</taxon>
        <taxon>Vaccinium</taxon>
    </lineage>
</organism>
<comment type="caution">
    <text evidence="1">The sequence shown here is derived from an EMBL/GenBank/DDBJ whole genome shotgun (WGS) entry which is preliminary data.</text>
</comment>
<name>A0ACB7X756_9ERIC</name>
<accession>A0ACB7X756</accession>
<proteinExistence type="predicted"/>
<dbReference type="EMBL" id="CM037156">
    <property type="protein sequence ID" value="KAH7836597.1"/>
    <property type="molecule type" value="Genomic_DNA"/>
</dbReference>
<evidence type="ECO:0000313" key="1">
    <source>
        <dbReference type="EMBL" id="KAH7836597.1"/>
    </source>
</evidence>
<keyword evidence="2" id="KW-1185">Reference proteome</keyword>
<dbReference type="Proteomes" id="UP000828048">
    <property type="component" value="Chromosome 6"/>
</dbReference>